<organism evidence="10 11">
    <name type="scientific">Paenibacillus thermoaerophilus</name>
    <dbReference type="NCBI Taxonomy" id="1215385"/>
    <lineage>
        <taxon>Bacteria</taxon>
        <taxon>Bacillati</taxon>
        <taxon>Bacillota</taxon>
        <taxon>Bacilli</taxon>
        <taxon>Bacillales</taxon>
        <taxon>Paenibacillaceae</taxon>
        <taxon>Paenibacillus</taxon>
    </lineage>
</organism>
<keyword evidence="3 9" id="KW-0479">Metal-binding</keyword>
<protein>
    <recommendedName>
        <fullName evidence="9">Heptaprenylglyceryl phosphate synthase</fullName>
        <shortName evidence="9">HepGP synthase</shortName>
        <ecNumber evidence="9">2.5.1.n9</ecNumber>
    </recommendedName>
    <alternativeName>
        <fullName evidence="9">Glycerol-1-phosphate heptaprenyltransferase</fullName>
    </alternativeName>
</protein>
<keyword evidence="6 9" id="KW-0594">Phospholipid biosynthesis</keyword>
<dbReference type="InterPro" id="IPR038597">
    <property type="entry name" value="GGGP/HepGP_synthase_sf"/>
</dbReference>
<comment type="pathway">
    <text evidence="9">Membrane lipid metabolism; glycerophospholipid metabolism.</text>
</comment>
<evidence type="ECO:0000256" key="2">
    <source>
        <dbReference type="ARBA" id="ARBA00022679"/>
    </source>
</evidence>
<dbReference type="PANTHER" id="PTHR40029:SF2">
    <property type="entry name" value="HEPTAPRENYLGLYCERYL PHOSPHATE SYNTHASE"/>
    <property type="match status" value="1"/>
</dbReference>
<dbReference type="InterPro" id="IPR008205">
    <property type="entry name" value="GGGP_HepGP_synthase"/>
</dbReference>
<dbReference type="SUPFAM" id="SSF51395">
    <property type="entry name" value="FMN-linked oxidoreductases"/>
    <property type="match status" value="1"/>
</dbReference>
<dbReference type="HAMAP" id="MF_00112">
    <property type="entry name" value="GGGP_HepGP_synthase"/>
    <property type="match status" value="1"/>
</dbReference>
<evidence type="ECO:0000256" key="5">
    <source>
        <dbReference type="ARBA" id="ARBA00023098"/>
    </source>
</evidence>
<feature type="binding site" evidence="9">
    <location>
        <position position="41"/>
    </location>
    <ligand>
        <name>Mg(2+)</name>
        <dbReference type="ChEBI" id="CHEBI:18420"/>
    </ligand>
</feature>
<dbReference type="PANTHER" id="PTHR40029">
    <property type="match status" value="1"/>
</dbReference>
<evidence type="ECO:0000256" key="8">
    <source>
        <dbReference type="ARBA" id="ARBA00048318"/>
    </source>
</evidence>
<comment type="catalytic activity">
    <reaction evidence="8 9">
        <text>sn-glycerol 1-phosphate + all-trans-heptaprenyl diphosphate = 3-heptaprenyl-sn-glycero-1-phosphate + diphosphate</text>
        <dbReference type="Rhea" id="RHEA:33495"/>
        <dbReference type="ChEBI" id="CHEBI:33019"/>
        <dbReference type="ChEBI" id="CHEBI:57685"/>
        <dbReference type="ChEBI" id="CHEBI:58206"/>
        <dbReference type="ChEBI" id="CHEBI:64781"/>
        <dbReference type="EC" id="2.5.1.n9"/>
    </reaction>
</comment>
<comment type="similarity">
    <text evidence="9">Belongs to the GGGP/HepGP synthase family. Group I subfamily.</text>
</comment>
<sequence>MNAGFREWRHVFKLDPERPIGDEDLERLCLSGTDAILVGGSTGVTEENTIDLLSRVRRFAVDCALEVSDPGAIVPGFDHYLIPMVLNASSAEWITRKHQRAIRAYAPLIDWREVAGEGYVVLNPDSAVARLTGADTEMDGDDLAAYADLAEKLLSLPIFYVEYSGTFGDMEAVRQAAARLSRTRLFYGGGIDGPERAAQAAAVADTVVVGNIIYANLEAALSTVAAVKPEASLR</sequence>
<comment type="caution">
    <text evidence="9">Lacks conserved residue(s) required for the propagation of feature annotation.</text>
</comment>
<keyword evidence="7 9" id="KW-1208">Phospholipid metabolism</keyword>
<evidence type="ECO:0000256" key="3">
    <source>
        <dbReference type="ARBA" id="ARBA00022723"/>
    </source>
</evidence>
<dbReference type="Gene3D" id="3.20.20.390">
    <property type="entry name" value="FMN-linked oxidoreductases"/>
    <property type="match status" value="1"/>
</dbReference>
<dbReference type="RefSeq" id="WP_379252521.1">
    <property type="nucleotide sequence ID" value="NZ_JBHTGQ010000012.1"/>
</dbReference>
<dbReference type="EC" id="2.5.1.n9" evidence="9"/>
<proteinExistence type="inferred from homology"/>
<gene>
    <name evidence="9" type="primary">pcrB</name>
    <name evidence="10" type="ORF">ACFQWB_05525</name>
</gene>
<reference evidence="11" key="1">
    <citation type="journal article" date="2019" name="Int. J. Syst. Evol. Microbiol.">
        <title>The Global Catalogue of Microorganisms (GCM) 10K type strain sequencing project: providing services to taxonomists for standard genome sequencing and annotation.</title>
        <authorList>
            <consortium name="The Broad Institute Genomics Platform"/>
            <consortium name="The Broad Institute Genome Sequencing Center for Infectious Disease"/>
            <person name="Wu L."/>
            <person name="Ma J."/>
        </authorList>
    </citation>
    <scope>NUCLEOTIDE SEQUENCE [LARGE SCALE GENOMIC DNA]</scope>
    <source>
        <strain evidence="11">JCM 18657</strain>
    </source>
</reference>
<keyword evidence="2 9" id="KW-0808">Transferase</keyword>
<evidence type="ECO:0000256" key="6">
    <source>
        <dbReference type="ARBA" id="ARBA00023209"/>
    </source>
</evidence>
<feature type="binding site" evidence="9">
    <location>
        <position position="190"/>
    </location>
    <ligand>
        <name>sn-glycerol 1-phosphate</name>
        <dbReference type="ChEBI" id="CHEBI:57685"/>
    </ligand>
</feature>
<dbReference type="Pfam" id="PF01884">
    <property type="entry name" value="PcrB"/>
    <property type="match status" value="1"/>
</dbReference>
<dbReference type="EMBL" id="JBHTGQ010000012">
    <property type="protein sequence ID" value="MFC7749405.1"/>
    <property type="molecule type" value="Genomic_DNA"/>
</dbReference>
<keyword evidence="11" id="KW-1185">Reference proteome</keyword>
<dbReference type="Proteomes" id="UP001596528">
    <property type="component" value="Unassembled WGS sequence"/>
</dbReference>
<evidence type="ECO:0000256" key="1">
    <source>
        <dbReference type="ARBA" id="ARBA00022516"/>
    </source>
</evidence>
<dbReference type="InterPro" id="IPR039074">
    <property type="entry name" value="GGGP/HepGP_synthase_I"/>
</dbReference>
<name>A0ABW2V3N1_9BACL</name>
<comment type="caution">
    <text evidence="10">The sequence shown here is derived from an EMBL/GenBank/DDBJ whole genome shotgun (WGS) entry which is preliminary data.</text>
</comment>
<feature type="binding site" evidence="9">
    <location>
        <position position="13"/>
    </location>
    <ligand>
        <name>sn-glycerol 1-phosphate</name>
        <dbReference type="ChEBI" id="CHEBI:57685"/>
    </ligand>
</feature>
<comment type="function">
    <text evidence="9">Prenyltransferase that catalyzes in vivo the transfer of the heptaprenyl moiety of heptaprenyl pyrophosphate (HepPP; 35 carbon atoms) to the C3 hydroxyl of sn-glycerol-1-phosphate (G1P), producing heptaprenylglyceryl phosphate (HepGP). This reaction is an ether-bond-formation step in the biosynthesis of archaea-type G1P-based membrane lipids found in Bacillales.</text>
</comment>
<dbReference type="GO" id="GO:0016740">
    <property type="term" value="F:transferase activity"/>
    <property type="evidence" value="ECO:0007669"/>
    <property type="project" value="UniProtKB-KW"/>
</dbReference>
<evidence type="ECO:0000313" key="10">
    <source>
        <dbReference type="EMBL" id="MFC7749405.1"/>
    </source>
</evidence>
<evidence type="ECO:0000256" key="9">
    <source>
        <dbReference type="HAMAP-Rule" id="MF_00112"/>
    </source>
</evidence>
<feature type="binding site" evidence="9">
    <location>
        <begin position="160"/>
        <end position="165"/>
    </location>
    <ligand>
        <name>sn-glycerol 1-phosphate</name>
        <dbReference type="ChEBI" id="CHEBI:57685"/>
    </ligand>
</feature>
<evidence type="ECO:0000256" key="7">
    <source>
        <dbReference type="ARBA" id="ARBA00023264"/>
    </source>
</evidence>
<comment type="subunit">
    <text evidence="9">Homodimer.</text>
</comment>
<keyword evidence="1 9" id="KW-0444">Lipid biosynthesis</keyword>
<feature type="binding site" evidence="9">
    <location>
        <begin position="210"/>
        <end position="211"/>
    </location>
    <ligand>
        <name>sn-glycerol 1-phosphate</name>
        <dbReference type="ChEBI" id="CHEBI:57685"/>
    </ligand>
</feature>
<dbReference type="NCBIfam" id="TIGR01768">
    <property type="entry name" value="GGGP-family"/>
    <property type="match status" value="1"/>
</dbReference>
<keyword evidence="5 9" id="KW-0443">Lipid metabolism</keyword>
<keyword evidence="4 9" id="KW-0460">Magnesium</keyword>
<feature type="binding site" evidence="9">
    <location>
        <position position="15"/>
    </location>
    <ligand>
        <name>Mg(2+)</name>
        <dbReference type="ChEBI" id="CHEBI:18420"/>
    </ligand>
</feature>
<accession>A0ABW2V3N1</accession>
<evidence type="ECO:0000313" key="11">
    <source>
        <dbReference type="Proteomes" id="UP001596528"/>
    </source>
</evidence>
<dbReference type="NCBIfam" id="NF003197">
    <property type="entry name" value="PRK04169.1-1"/>
    <property type="match status" value="1"/>
</dbReference>
<dbReference type="CDD" id="cd02812">
    <property type="entry name" value="PcrB_like"/>
    <property type="match status" value="1"/>
</dbReference>
<evidence type="ECO:0000256" key="4">
    <source>
        <dbReference type="ARBA" id="ARBA00022842"/>
    </source>
</evidence>
<comment type="cofactor">
    <cofactor evidence="9">
        <name>Mg(2+)</name>
        <dbReference type="ChEBI" id="CHEBI:18420"/>
    </cofactor>
</comment>
<dbReference type="NCBIfam" id="NF003199">
    <property type="entry name" value="PRK04169.1-3"/>
    <property type="match status" value="1"/>
</dbReference>